<accession>A0A248UMD9</accession>
<proteinExistence type="predicted"/>
<gene>
    <name evidence="1" type="ORF">CES85_3150</name>
</gene>
<evidence type="ECO:0000313" key="2">
    <source>
        <dbReference type="Proteomes" id="UP000215256"/>
    </source>
</evidence>
<organism evidence="1 2">
    <name type="scientific">Ochrobactrum quorumnocens</name>
    <dbReference type="NCBI Taxonomy" id="271865"/>
    <lineage>
        <taxon>Bacteria</taxon>
        <taxon>Pseudomonadati</taxon>
        <taxon>Pseudomonadota</taxon>
        <taxon>Alphaproteobacteria</taxon>
        <taxon>Hyphomicrobiales</taxon>
        <taxon>Brucellaceae</taxon>
        <taxon>Brucella/Ochrobactrum group</taxon>
        <taxon>Ochrobactrum</taxon>
    </lineage>
</organism>
<name>A0A248UMD9_9HYPH</name>
<reference evidence="1 2" key="1">
    <citation type="submission" date="2017-07" db="EMBL/GenBank/DDBJ databases">
        <title>Phylogenetic study on the rhizospheric bacterium Ochrobactrum sp. A44.</title>
        <authorList>
            <person name="Krzyzanowska D.M."/>
            <person name="Ossowicki A."/>
            <person name="Rajewska M."/>
            <person name="Maciag T."/>
            <person name="Kaczynski Z."/>
            <person name="Czerwicka M."/>
            <person name="Jafra S."/>
        </authorList>
    </citation>
    <scope>NUCLEOTIDE SEQUENCE [LARGE SCALE GENOMIC DNA]</scope>
    <source>
        <strain evidence="1 2">A44</strain>
        <plasmid evidence="1 2">unnamed1</plasmid>
    </source>
</reference>
<protein>
    <submittedName>
        <fullName evidence="1">Uncharacterized protein</fullName>
    </submittedName>
</protein>
<keyword evidence="1" id="KW-0614">Plasmid</keyword>
<dbReference type="AlphaFoldDB" id="A0A248UMD9"/>
<dbReference type="Proteomes" id="UP000215256">
    <property type="component" value="Plasmid unnamed1"/>
</dbReference>
<geneLocation type="plasmid" evidence="1 2">
    <name>unnamed1</name>
</geneLocation>
<evidence type="ECO:0000313" key="1">
    <source>
        <dbReference type="EMBL" id="ASV87796.1"/>
    </source>
</evidence>
<dbReference type="KEGG" id="och:CES85_3150"/>
<sequence>MLDCGTALAGMNQLPQLSSDALIASRERNPVGKTLRRLVSSSKAQFR</sequence>
<dbReference type="EMBL" id="CP022605">
    <property type="protein sequence ID" value="ASV87796.1"/>
    <property type="molecule type" value="Genomic_DNA"/>
</dbReference>